<reference evidence="2" key="1">
    <citation type="journal article" date="2014" name="Front. Microbiol.">
        <title>High frequency of phylogenetically diverse reductive dehalogenase-homologous genes in deep subseafloor sedimentary metagenomes.</title>
        <authorList>
            <person name="Kawai M."/>
            <person name="Futagami T."/>
            <person name="Toyoda A."/>
            <person name="Takaki Y."/>
            <person name="Nishi S."/>
            <person name="Hori S."/>
            <person name="Arai W."/>
            <person name="Tsubouchi T."/>
            <person name="Morono Y."/>
            <person name="Uchiyama I."/>
            <person name="Ito T."/>
            <person name="Fujiyama A."/>
            <person name="Inagaki F."/>
            <person name="Takami H."/>
        </authorList>
    </citation>
    <scope>NUCLEOTIDE SEQUENCE</scope>
    <source>
        <strain evidence="2">Expedition CK06-06</strain>
    </source>
</reference>
<protein>
    <submittedName>
        <fullName evidence="2">Uncharacterized protein</fullName>
    </submittedName>
</protein>
<gene>
    <name evidence="2" type="ORF">S03H2_44519</name>
</gene>
<dbReference type="AlphaFoldDB" id="X1I3G6"/>
<feature type="non-terminal residue" evidence="2">
    <location>
        <position position="269"/>
    </location>
</feature>
<dbReference type="InterPro" id="IPR019734">
    <property type="entry name" value="TPR_rpt"/>
</dbReference>
<feature type="coiled-coil region" evidence="1">
    <location>
        <begin position="9"/>
        <end position="36"/>
    </location>
</feature>
<dbReference type="Gene3D" id="1.25.40.10">
    <property type="entry name" value="Tetratricopeptide repeat domain"/>
    <property type="match status" value="2"/>
</dbReference>
<dbReference type="PANTHER" id="PTHR12558:SF13">
    <property type="entry name" value="CELL DIVISION CYCLE PROTEIN 27 HOMOLOG"/>
    <property type="match status" value="1"/>
</dbReference>
<dbReference type="Pfam" id="PF13424">
    <property type="entry name" value="TPR_12"/>
    <property type="match status" value="1"/>
</dbReference>
<evidence type="ECO:0000256" key="1">
    <source>
        <dbReference type="SAM" id="Coils"/>
    </source>
</evidence>
<name>X1I3G6_9ZZZZ</name>
<dbReference type="EMBL" id="BARU01027840">
    <property type="protein sequence ID" value="GAH63850.1"/>
    <property type="molecule type" value="Genomic_DNA"/>
</dbReference>
<dbReference type="PROSITE" id="PS50293">
    <property type="entry name" value="TPR_REGION"/>
    <property type="match status" value="2"/>
</dbReference>
<evidence type="ECO:0000313" key="2">
    <source>
        <dbReference type="EMBL" id="GAH63850.1"/>
    </source>
</evidence>
<dbReference type="PROSITE" id="PS50005">
    <property type="entry name" value="TPR"/>
    <property type="match status" value="3"/>
</dbReference>
<dbReference type="InterPro" id="IPR011990">
    <property type="entry name" value="TPR-like_helical_dom_sf"/>
</dbReference>
<dbReference type="PANTHER" id="PTHR12558">
    <property type="entry name" value="CELL DIVISION CYCLE 16,23,27"/>
    <property type="match status" value="1"/>
</dbReference>
<accession>X1I3G6</accession>
<organism evidence="2">
    <name type="scientific">marine sediment metagenome</name>
    <dbReference type="NCBI Taxonomy" id="412755"/>
    <lineage>
        <taxon>unclassified sequences</taxon>
        <taxon>metagenomes</taxon>
        <taxon>ecological metagenomes</taxon>
    </lineage>
</organism>
<sequence>NVNVFHRERKVASEKKNKLKEMMKSYSSEIRTEKREMTASAEGYISVYKDVYIHQLERNPKITLILKKTTQSDQAIIEDESSLGLLEKTNQLFIEKKYDEAIALLKQFLEINPNVYQAFIDIGDCYREKGELEQALKEYNKALEQAKKDELMGKELTAKALARIGECYMRKEDFETAQDYFKLSIESYPENEILAYNVGEIYFSNQKIDEAIHYFELSTQIKSDWGLPYLKLGYAYLNKGDYEKAKLNLNKFLELDPESPEIATVKNMV</sequence>
<proteinExistence type="predicted"/>
<dbReference type="SMART" id="SM00028">
    <property type="entry name" value="TPR"/>
    <property type="match status" value="5"/>
</dbReference>
<comment type="caution">
    <text evidence="2">The sequence shown here is derived from an EMBL/GenBank/DDBJ whole genome shotgun (WGS) entry which is preliminary data.</text>
</comment>
<dbReference type="Pfam" id="PF13181">
    <property type="entry name" value="TPR_8"/>
    <property type="match status" value="3"/>
</dbReference>
<keyword evidence="1" id="KW-0175">Coiled coil</keyword>
<feature type="non-terminal residue" evidence="2">
    <location>
        <position position="1"/>
    </location>
</feature>
<dbReference type="SUPFAM" id="SSF48452">
    <property type="entry name" value="TPR-like"/>
    <property type="match status" value="1"/>
</dbReference>